<evidence type="ECO:0000256" key="1">
    <source>
        <dbReference type="SAM" id="SignalP"/>
    </source>
</evidence>
<dbReference type="Proteomes" id="UP000390335">
    <property type="component" value="Unassembled WGS sequence"/>
</dbReference>
<sequence length="131" mass="13913">MMTRFLIRAALSLTLAAAALPALAQNFSNLPLRNPRQPPEGYISVQSGISISYPITDGDSEEQQEKALKSFYKIAASSCATLLDTIADACEISALSSNTSVNNPDNRGTRLSINGQVTMAVKLKPPTAATK</sequence>
<evidence type="ECO:0008006" key="4">
    <source>
        <dbReference type="Google" id="ProtNLM"/>
    </source>
</evidence>
<accession>A0ABQ0Z3B9</accession>
<proteinExistence type="predicted"/>
<evidence type="ECO:0000313" key="3">
    <source>
        <dbReference type="Proteomes" id="UP000390335"/>
    </source>
</evidence>
<evidence type="ECO:0000313" key="2">
    <source>
        <dbReference type="EMBL" id="GES49807.1"/>
    </source>
</evidence>
<keyword evidence="3" id="KW-1185">Reference proteome</keyword>
<comment type="caution">
    <text evidence="2">The sequence shown here is derived from an EMBL/GenBank/DDBJ whole genome shotgun (WGS) entry which is preliminary data.</text>
</comment>
<organism evidence="2 3">
    <name type="scientific">Rhizobium dioscoreae</name>
    <dbReference type="NCBI Taxonomy" id="2653122"/>
    <lineage>
        <taxon>Bacteria</taxon>
        <taxon>Pseudomonadati</taxon>
        <taxon>Pseudomonadota</taxon>
        <taxon>Alphaproteobacteria</taxon>
        <taxon>Hyphomicrobiales</taxon>
        <taxon>Rhizobiaceae</taxon>
        <taxon>Rhizobium/Agrobacterium group</taxon>
        <taxon>Rhizobium</taxon>
    </lineage>
</organism>
<gene>
    <name evidence="2" type="ORF">RsS93_24210</name>
</gene>
<reference evidence="2 3" key="1">
    <citation type="journal article" date="2020" name="Genome Biol. Evol.">
        <title>Rhizobium dioscoreae sp. nov., a plant growth-promoting bacterium isolated from yam (Dioscorea species).</title>
        <authorList>
            <person name="Ouyabe M."/>
            <person name="Tanaka N."/>
            <person name="Shiwa Y."/>
            <person name="Fujita N."/>
            <person name="Kikuno H."/>
            <person name="Babil P."/>
            <person name="Shiwachi H."/>
        </authorList>
    </citation>
    <scope>NUCLEOTIDE SEQUENCE [LARGE SCALE GENOMIC DNA]</scope>
    <source>
        <strain evidence="2 3">S-93</strain>
    </source>
</reference>
<name>A0ABQ0Z3B9_9HYPH</name>
<keyword evidence="1" id="KW-0732">Signal</keyword>
<dbReference type="RefSeq" id="WP_113354716.1">
    <property type="nucleotide sequence ID" value="NZ_BLAJ01000003.1"/>
</dbReference>
<protein>
    <recommendedName>
        <fullName evidence="4">UrcA family protein</fullName>
    </recommendedName>
</protein>
<feature type="signal peptide" evidence="1">
    <location>
        <begin position="1"/>
        <end position="24"/>
    </location>
</feature>
<dbReference type="EMBL" id="BLAJ01000003">
    <property type="protein sequence ID" value="GES49807.1"/>
    <property type="molecule type" value="Genomic_DNA"/>
</dbReference>
<feature type="chain" id="PRO_5045905793" description="UrcA family protein" evidence="1">
    <location>
        <begin position="25"/>
        <end position="131"/>
    </location>
</feature>